<evidence type="ECO:0000313" key="1">
    <source>
        <dbReference type="EMBL" id="MCF2220957.1"/>
    </source>
</evidence>
<gene>
    <name evidence="1" type="ORF">H9Q08_16860</name>
</gene>
<evidence type="ECO:0008006" key="3">
    <source>
        <dbReference type="Google" id="ProtNLM"/>
    </source>
</evidence>
<sequence length="205" mass="24441">MPRIKQYLDYVEDLRSLSIKDIKRYLKPNTFSDNGVLTYYRGGKRTGSISIESQIFDTEGTITLSYKYRQELNIRYEIQLISKPSNLGKAIVWYFVCPKTEKISRTLHLKGGYCYHRSAFPELYYENQVLSNNWRKVQKAMEIELSEKVFEEYFKKHRKKTYRGISTKKESKLKQLIKIKEEYIPDLSVLNFRTPYALKILYRIG</sequence>
<comment type="caution">
    <text evidence="1">The sequence shown here is derived from an EMBL/GenBank/DDBJ whole genome shotgun (WGS) entry which is preliminary data.</text>
</comment>
<evidence type="ECO:0000313" key="2">
    <source>
        <dbReference type="Proteomes" id="UP001430374"/>
    </source>
</evidence>
<proteinExistence type="predicted"/>
<reference evidence="1" key="1">
    <citation type="submission" date="2021-08" db="EMBL/GenBank/DDBJ databases">
        <title>Complete genome sequence of Chryseobacterium sp strain PS-8.</title>
        <authorList>
            <person name="Das S.K."/>
        </authorList>
    </citation>
    <scope>NUCLEOTIDE SEQUENCE</scope>
    <source>
        <strain evidence="1">PS-8</strain>
    </source>
</reference>
<accession>A0ABS9C9U7</accession>
<dbReference type="RefSeq" id="WP_235132311.1">
    <property type="nucleotide sequence ID" value="NZ_JACSGT010000002.1"/>
</dbReference>
<organism evidence="1 2">
    <name type="scientific">Chryseobacterium indicum</name>
    <dbReference type="NCBI Taxonomy" id="2766954"/>
    <lineage>
        <taxon>Bacteria</taxon>
        <taxon>Pseudomonadati</taxon>
        <taxon>Bacteroidota</taxon>
        <taxon>Flavobacteriia</taxon>
        <taxon>Flavobacteriales</taxon>
        <taxon>Weeksellaceae</taxon>
        <taxon>Chryseobacterium group</taxon>
        <taxon>Chryseobacterium</taxon>
    </lineage>
</organism>
<dbReference type="Proteomes" id="UP001430374">
    <property type="component" value="Unassembled WGS sequence"/>
</dbReference>
<name>A0ABS9C9U7_9FLAO</name>
<dbReference type="EMBL" id="JACSGT010000002">
    <property type="protein sequence ID" value="MCF2220957.1"/>
    <property type="molecule type" value="Genomic_DNA"/>
</dbReference>
<protein>
    <recommendedName>
        <fullName evidence="3">Transcriptional regulator</fullName>
    </recommendedName>
</protein>
<keyword evidence="2" id="KW-1185">Reference proteome</keyword>